<evidence type="ECO:0008006" key="3">
    <source>
        <dbReference type="Google" id="ProtNLM"/>
    </source>
</evidence>
<organism evidence="1 2">
    <name type="scientific">Niabella pedocola</name>
    <dbReference type="NCBI Taxonomy" id="1752077"/>
    <lineage>
        <taxon>Bacteria</taxon>
        <taxon>Pseudomonadati</taxon>
        <taxon>Bacteroidota</taxon>
        <taxon>Chitinophagia</taxon>
        <taxon>Chitinophagales</taxon>
        <taxon>Chitinophagaceae</taxon>
        <taxon>Niabella</taxon>
    </lineage>
</organism>
<keyword evidence="2" id="KW-1185">Reference proteome</keyword>
<accession>A0ABS8PQG0</accession>
<dbReference type="Proteomes" id="UP001199816">
    <property type="component" value="Unassembled WGS sequence"/>
</dbReference>
<comment type="caution">
    <text evidence="1">The sequence shown here is derived from an EMBL/GenBank/DDBJ whole genome shotgun (WGS) entry which is preliminary data.</text>
</comment>
<evidence type="ECO:0000313" key="1">
    <source>
        <dbReference type="EMBL" id="MCD2423320.1"/>
    </source>
</evidence>
<dbReference type="RefSeq" id="WP_231004584.1">
    <property type="nucleotide sequence ID" value="NZ_JAJNEC010000005.1"/>
</dbReference>
<evidence type="ECO:0000313" key="2">
    <source>
        <dbReference type="Proteomes" id="UP001199816"/>
    </source>
</evidence>
<proteinExistence type="predicted"/>
<gene>
    <name evidence="1" type="ORF">LQ567_11155</name>
</gene>
<protein>
    <recommendedName>
        <fullName evidence="3">Lipoprotein</fullName>
    </recommendedName>
</protein>
<reference evidence="1 2" key="1">
    <citation type="submission" date="2021-11" db="EMBL/GenBank/DDBJ databases">
        <title>Genomic of Niabella pedocola.</title>
        <authorList>
            <person name="Wu T."/>
        </authorList>
    </citation>
    <scope>NUCLEOTIDE SEQUENCE [LARGE SCALE GENOMIC DNA]</scope>
    <source>
        <strain evidence="1 2">JCM 31011</strain>
    </source>
</reference>
<dbReference type="EMBL" id="JAJNEC010000005">
    <property type="protein sequence ID" value="MCD2423320.1"/>
    <property type="molecule type" value="Genomic_DNA"/>
</dbReference>
<sequence length="344" mass="39166">MQRSTAIFVFMLVLCVAGCKGNRKPRETEHAFYYWKTVFAPTAYEKRRADSLGVTTLYIRLFDVVWNAVKKMPEPAAKLLVKDSTWLLQKKIIPVVFITNECFYEQDSAQVAQLAKNITGLADKLAAQNGFGAYPELQLDCDWSETTRDRYFQLLRAVKAANSQRALSATIRLHQVKYKQSSGVPPVNRGLLMCYNMGDLQQEHVKNSIIDVQEFQRYIQRLSTYPLPLDAGLPLFSWIVIFDKGRFAGLIRNTTAVLEHTPAFKRTGSGFSVQKDTMLEGRLVKAGQFLRPEHSDISAVKKVGALLSERLPNSRLRVALYHLDSVTLNKYSLYEMESIYNSLY</sequence>
<name>A0ABS8PQG0_9BACT</name>